<organism evidence="3">
    <name type="scientific">Mytilinidion resinicola</name>
    <dbReference type="NCBI Taxonomy" id="574789"/>
    <lineage>
        <taxon>Eukaryota</taxon>
        <taxon>Fungi</taxon>
        <taxon>Dikarya</taxon>
        <taxon>Ascomycota</taxon>
        <taxon>Pezizomycotina</taxon>
        <taxon>Dothideomycetes</taxon>
        <taxon>Pleosporomycetidae</taxon>
        <taxon>Mytilinidiales</taxon>
        <taxon>Mytilinidiaceae</taxon>
        <taxon>Mytilinidion</taxon>
    </lineage>
</organism>
<proteinExistence type="predicted"/>
<reference evidence="5" key="3">
    <citation type="submission" date="2025-04" db="UniProtKB">
        <authorList>
            <consortium name="RefSeq"/>
        </authorList>
    </citation>
    <scope>IDENTIFICATION</scope>
    <source>
        <strain evidence="5">CBS 304.34</strain>
    </source>
</reference>
<feature type="domain" description="Peptidase S9 prolyl oligopeptidase catalytic" evidence="2">
    <location>
        <begin position="383"/>
        <end position="540"/>
    </location>
</feature>
<reference evidence="5" key="2">
    <citation type="submission" date="2020-04" db="EMBL/GenBank/DDBJ databases">
        <authorList>
            <consortium name="NCBI Genome Project"/>
        </authorList>
    </citation>
    <scope>NUCLEOTIDE SEQUENCE</scope>
    <source>
        <strain evidence="5">CBS 304.34</strain>
    </source>
</reference>
<dbReference type="PANTHER" id="PTHR43037:SF4">
    <property type="entry name" value="PEPTIDASE S9 PROLYL OLIGOPEPTIDASE CATALYTIC DOMAIN-CONTAINING PROTEIN"/>
    <property type="match status" value="1"/>
</dbReference>
<keyword evidence="1" id="KW-0732">Signal</keyword>
<dbReference type="PANTHER" id="PTHR43037">
    <property type="entry name" value="UNNAMED PRODUCT-RELATED"/>
    <property type="match status" value="1"/>
</dbReference>
<dbReference type="SUPFAM" id="SSF53474">
    <property type="entry name" value="alpha/beta-Hydrolases"/>
    <property type="match status" value="1"/>
</dbReference>
<evidence type="ECO:0000313" key="5">
    <source>
        <dbReference type="RefSeq" id="XP_033577855.1"/>
    </source>
</evidence>
<gene>
    <name evidence="3 5" type="ORF">BDZ99DRAFT_508319</name>
</gene>
<name>A0A6A6YQ62_9PEZI</name>
<dbReference type="InterPro" id="IPR050955">
    <property type="entry name" value="Plant_Biomass_Hydrol_Est"/>
</dbReference>
<dbReference type="InterPro" id="IPR029058">
    <property type="entry name" value="AB_hydrolase_fold"/>
</dbReference>
<dbReference type="RefSeq" id="XP_033577855.1">
    <property type="nucleotide sequence ID" value="XM_033724316.1"/>
</dbReference>
<protein>
    <recommendedName>
        <fullName evidence="2">Peptidase S9 prolyl oligopeptidase catalytic domain-containing protein</fullName>
    </recommendedName>
</protein>
<evidence type="ECO:0000313" key="4">
    <source>
        <dbReference type="Proteomes" id="UP000504636"/>
    </source>
</evidence>
<accession>A0A6A6YQ62</accession>
<dbReference type="InterPro" id="IPR001375">
    <property type="entry name" value="Peptidase_S9_cat"/>
</dbReference>
<dbReference type="Gene3D" id="3.40.50.1820">
    <property type="entry name" value="alpha/beta hydrolase"/>
    <property type="match status" value="1"/>
</dbReference>
<dbReference type="Proteomes" id="UP000504636">
    <property type="component" value="Unplaced"/>
</dbReference>
<evidence type="ECO:0000259" key="2">
    <source>
        <dbReference type="Pfam" id="PF00326"/>
    </source>
</evidence>
<evidence type="ECO:0000313" key="3">
    <source>
        <dbReference type="EMBL" id="KAF2810891.1"/>
    </source>
</evidence>
<evidence type="ECO:0000256" key="1">
    <source>
        <dbReference type="ARBA" id="ARBA00022729"/>
    </source>
</evidence>
<dbReference type="EMBL" id="MU003699">
    <property type="protein sequence ID" value="KAF2810891.1"/>
    <property type="molecule type" value="Genomic_DNA"/>
</dbReference>
<reference evidence="3 5" key="1">
    <citation type="journal article" date="2020" name="Stud. Mycol.">
        <title>101 Dothideomycetes genomes: a test case for predicting lifestyles and emergence of pathogens.</title>
        <authorList>
            <person name="Haridas S."/>
            <person name="Albert R."/>
            <person name="Binder M."/>
            <person name="Bloem J."/>
            <person name="Labutti K."/>
            <person name="Salamov A."/>
            <person name="Andreopoulos B."/>
            <person name="Baker S."/>
            <person name="Barry K."/>
            <person name="Bills G."/>
            <person name="Bluhm B."/>
            <person name="Cannon C."/>
            <person name="Castanera R."/>
            <person name="Culley D."/>
            <person name="Daum C."/>
            <person name="Ezra D."/>
            <person name="Gonzalez J."/>
            <person name="Henrissat B."/>
            <person name="Kuo A."/>
            <person name="Liang C."/>
            <person name="Lipzen A."/>
            <person name="Lutzoni F."/>
            <person name="Magnuson J."/>
            <person name="Mondo S."/>
            <person name="Nolan M."/>
            <person name="Ohm R."/>
            <person name="Pangilinan J."/>
            <person name="Park H.-J."/>
            <person name="Ramirez L."/>
            <person name="Alfaro M."/>
            <person name="Sun H."/>
            <person name="Tritt A."/>
            <person name="Yoshinaga Y."/>
            <person name="Zwiers L.-H."/>
            <person name="Turgeon B."/>
            <person name="Goodwin S."/>
            <person name="Spatafora J."/>
            <person name="Crous P."/>
            <person name="Grigoriev I."/>
        </authorList>
    </citation>
    <scope>NUCLEOTIDE SEQUENCE</scope>
    <source>
        <strain evidence="3 5">CBS 304.34</strain>
    </source>
</reference>
<sequence length="858" mass="94063">MVPLAQEGNPPFSVSFSSAWQMLGPFQIGTREATWGADPLEFFGGFRNLQYDQEARFRSSLAISGTVGWSLLEGETVNSNAFGSSVSLAVNFGTAGVPLQSIYGWAALQYQAWARGQFSTDTEQDWPLIVYSDSILEFWIDGVHYFGGDFYSFRKAPPVIRLGPGEHTIDVRLVYDVRVGEANFNIAIELASGSLEVVSKGIVMADVLDGSLASSLASVTVRNNKAQDLEILSVEPALNDSATTVMRKSSVVISAGQTRPILFDVTLGDPSTPSIGIRIQYRQVKPASFPSFLEVSQTLTHRSIYEPHKITYLHPGSILSYAMLRPPSKKAIQGSNKISTFPILLGLHGAGVEADNDMVAHALDPVPDLKTWVLFPTGVTPWSGDDWHNWGFADVEAAVNYIPKWVEAVEWQGPGADIDRWLVMGHSNGGQGAWYTLTHRPSKVIAAAALSGYSSIQNYAPYVLWQPMDPQRSAIRDGTLNSYRHELLMENCKGIPILQQHGALDDNVPTYHSRLLSQLLLQANGTSRYYELPDKGHWFDGIMTTPPLIDFYNEQTGKTLGDQELQSFSLVVGSPADTGSKGGFRVTQLETPGQYGKVDVVFDEATATYRVTTSNVLSLEVDDRRFPSGLFLIIDGQDYHELGGPLRLQEDKVDLWRATDGQWKVDNKQPNLLLRSGRQLGAMDAILRTSGHFSIRYQRSEASGIALQISRNLYQYFSADAAIVETRKQTDHAPGNVITVGIGGDVHAGAHPFFPIELSSSGLSIREPGGRMREHGGGGGLSAIFLRPLPDERLELVVWGVNKASLAVAARLVPMLTGVGQPDFVVMRQDCLWKGVEGAVAMGFFDHEWNVTKTAVLR</sequence>
<keyword evidence="4" id="KW-1185">Reference proteome</keyword>
<dbReference type="AlphaFoldDB" id="A0A6A6YQ62"/>
<dbReference type="GeneID" id="54465209"/>
<dbReference type="OrthoDB" id="449091at2759"/>
<dbReference type="GO" id="GO:0006508">
    <property type="term" value="P:proteolysis"/>
    <property type="evidence" value="ECO:0007669"/>
    <property type="project" value="InterPro"/>
</dbReference>
<dbReference type="GO" id="GO:0008236">
    <property type="term" value="F:serine-type peptidase activity"/>
    <property type="evidence" value="ECO:0007669"/>
    <property type="project" value="InterPro"/>
</dbReference>
<dbReference type="Pfam" id="PF00326">
    <property type="entry name" value="Peptidase_S9"/>
    <property type="match status" value="1"/>
</dbReference>